<feature type="repeat" description="WD" evidence="4">
    <location>
        <begin position="356"/>
        <end position="395"/>
    </location>
</feature>
<dbReference type="AlphaFoldDB" id="A0AAV9PKD8"/>
<dbReference type="InterPro" id="IPR001680">
    <property type="entry name" value="WD40_rpt"/>
</dbReference>
<proteinExistence type="inferred from homology"/>
<feature type="repeat" description="WD" evidence="4">
    <location>
        <begin position="508"/>
        <end position="547"/>
    </location>
</feature>
<protein>
    <recommendedName>
        <fullName evidence="6">F-box domain-containing protein</fullName>
    </recommendedName>
</protein>
<dbReference type="RefSeq" id="XP_064662880.1">
    <property type="nucleotide sequence ID" value="XM_064798553.1"/>
</dbReference>
<feature type="region of interest" description="Disordered" evidence="5">
    <location>
        <begin position="211"/>
        <end position="263"/>
    </location>
</feature>
<gene>
    <name evidence="7" type="ORF">LTR77_001291</name>
</gene>
<dbReference type="InterPro" id="IPR019775">
    <property type="entry name" value="WD40_repeat_CS"/>
</dbReference>
<dbReference type="PANTHER" id="PTHR22847">
    <property type="entry name" value="WD40 REPEAT PROTEIN"/>
    <property type="match status" value="1"/>
</dbReference>
<dbReference type="SUPFAM" id="SSF50978">
    <property type="entry name" value="WD40 repeat-like"/>
    <property type="match status" value="1"/>
</dbReference>
<feature type="repeat" description="WD" evidence="4">
    <location>
        <begin position="442"/>
        <end position="472"/>
    </location>
</feature>
<feature type="region of interest" description="Disordered" evidence="5">
    <location>
        <begin position="711"/>
        <end position="801"/>
    </location>
</feature>
<dbReference type="PANTHER" id="PTHR22847:SF723">
    <property type="entry name" value="E3 UBIQUITIN LIGASE COMPLEX SCF SUBUNIT SCONB-RELATED"/>
    <property type="match status" value="1"/>
</dbReference>
<accession>A0AAV9PKD8</accession>
<dbReference type="GeneID" id="89922639"/>
<dbReference type="Pfam" id="PF12937">
    <property type="entry name" value="F-box-like"/>
    <property type="match status" value="1"/>
</dbReference>
<dbReference type="SMART" id="SM00320">
    <property type="entry name" value="WD40"/>
    <property type="match status" value="7"/>
</dbReference>
<dbReference type="InterPro" id="IPR036322">
    <property type="entry name" value="WD40_repeat_dom_sf"/>
</dbReference>
<feature type="compositionally biased region" description="Pro residues" evidence="5">
    <location>
        <begin position="771"/>
        <end position="780"/>
    </location>
</feature>
<comment type="caution">
    <text evidence="7">The sequence shown here is derived from an EMBL/GenBank/DDBJ whole genome shotgun (WGS) entry which is preliminary data.</text>
</comment>
<evidence type="ECO:0000256" key="1">
    <source>
        <dbReference type="ARBA" id="ARBA00007968"/>
    </source>
</evidence>
<dbReference type="PROSITE" id="PS50181">
    <property type="entry name" value="FBOX"/>
    <property type="match status" value="1"/>
</dbReference>
<dbReference type="CDD" id="cd00200">
    <property type="entry name" value="WD40"/>
    <property type="match status" value="1"/>
</dbReference>
<evidence type="ECO:0000313" key="8">
    <source>
        <dbReference type="Proteomes" id="UP001337655"/>
    </source>
</evidence>
<evidence type="ECO:0000256" key="5">
    <source>
        <dbReference type="SAM" id="MobiDB-lite"/>
    </source>
</evidence>
<keyword evidence="3" id="KW-0677">Repeat</keyword>
<feature type="domain" description="F-box" evidence="6">
    <location>
        <begin position="109"/>
        <end position="155"/>
    </location>
</feature>
<feature type="compositionally biased region" description="Low complexity" evidence="5">
    <location>
        <begin position="635"/>
        <end position="648"/>
    </location>
</feature>
<feature type="region of interest" description="Disordered" evidence="5">
    <location>
        <begin position="628"/>
        <end position="667"/>
    </location>
</feature>
<sequence length="849" mass="94509">MSSPPLADSPLRTPPPPQPFVAPIHDHTQIADNSPLLDEGYSGDRSDSDMAYAAMQPSVASTPDMDAVLRSAMMLSTEKRKELAMSLVHTMPNDCKEDVRLLIERLTHFDPAAYLPTEIFLHVFDYLSPTDLLATSMVSRRWRDRSFDERLWQLCFAREGWELDKGAVERFVEQARDYGQRKMDARLDRQQRRDRATAVLERRESRKRRRVEAFSGDLTSDSDSAGGLDLGIQEDRAEGKTPSDVEEMDGLEQTSTAGVDPTASKLPVESTMILSEVLNRRFDPYNSYDLNKYRNITFPPSPADIKLRPSVFQTTSDPTLLKLSWPFIYKQRRRLEANWDKNRHKTFQLPHPDHPEEGHTECVYTVQHTSRYLVSGSRDKTIRIWNLHTNRLRQKPLIGHEKSVLCLQYDERPEQDIIVSGGSDSAVIVWKFSTGEVVKHVSEAHTEPVLNLRFDDRYIVTCSKDKTIKLWSRHALARDSELIPIAALANFADPKAGLLDSLTHLSTIRGHGAAVNAVQIHDNTIVSASGDRTVIAWNIMTGKQTRMFKGHAKGIACVQFDGRRIVSGSSDMTVRIFDAGTAAEVACLSGHANLVRTVQARFGDLRTTSDTDLAAEAQTADRNWQRAVAAGMEPATSRRAASRSAGSSRPEDMLSLGAKVPPGGGGSRWAKIVSGSYDETVIVWRRDERDAGNWVQKVVLNQNDLLREQQRRQNRRADDAQPQNPVFAHPGGAPVQPAGPAAAGLPHASAMPAITQQAAAAYAQQQQQQQAPPPPPPQQPPQQLGGHAQFNPAAAANNGRPADSHRIFKLQFDPRRIICCSQNNTIVGWDFACGERELEWVGEWCGETA</sequence>
<feature type="repeat" description="WD" evidence="4">
    <location>
        <begin position="397"/>
        <end position="440"/>
    </location>
</feature>
<dbReference type="InterPro" id="IPR001810">
    <property type="entry name" value="F-box_dom"/>
</dbReference>
<dbReference type="SMART" id="SM00256">
    <property type="entry name" value="FBOX"/>
    <property type="match status" value="1"/>
</dbReference>
<evidence type="ECO:0000256" key="3">
    <source>
        <dbReference type="ARBA" id="ARBA00022737"/>
    </source>
</evidence>
<dbReference type="PRINTS" id="PR00320">
    <property type="entry name" value="GPROTEINBRPT"/>
</dbReference>
<reference evidence="7 8" key="1">
    <citation type="submission" date="2023-08" db="EMBL/GenBank/DDBJ databases">
        <title>Black Yeasts Isolated from many extreme environments.</title>
        <authorList>
            <person name="Coleine C."/>
            <person name="Stajich J.E."/>
            <person name="Selbmann L."/>
        </authorList>
    </citation>
    <scope>NUCLEOTIDE SEQUENCE [LARGE SCALE GENOMIC DNA]</scope>
    <source>
        <strain evidence="7 8">CCFEE 5935</strain>
    </source>
</reference>
<dbReference type="InterPro" id="IPR036047">
    <property type="entry name" value="F-box-like_dom_sf"/>
</dbReference>
<dbReference type="SUPFAM" id="SSF81383">
    <property type="entry name" value="F-box domain"/>
    <property type="match status" value="1"/>
</dbReference>
<dbReference type="Pfam" id="PF00400">
    <property type="entry name" value="WD40"/>
    <property type="match status" value="5"/>
</dbReference>
<evidence type="ECO:0000256" key="2">
    <source>
        <dbReference type="ARBA" id="ARBA00022574"/>
    </source>
</evidence>
<dbReference type="Gene3D" id="2.130.10.10">
    <property type="entry name" value="YVTN repeat-like/Quinoprotein amine dehydrogenase"/>
    <property type="match status" value="2"/>
</dbReference>
<feature type="region of interest" description="Disordered" evidence="5">
    <location>
        <begin position="1"/>
        <end position="24"/>
    </location>
</feature>
<organism evidence="7 8">
    <name type="scientific">Saxophila tyrrhenica</name>
    <dbReference type="NCBI Taxonomy" id="1690608"/>
    <lineage>
        <taxon>Eukaryota</taxon>
        <taxon>Fungi</taxon>
        <taxon>Dikarya</taxon>
        <taxon>Ascomycota</taxon>
        <taxon>Pezizomycotina</taxon>
        <taxon>Dothideomycetes</taxon>
        <taxon>Dothideomycetidae</taxon>
        <taxon>Mycosphaerellales</taxon>
        <taxon>Extremaceae</taxon>
        <taxon>Saxophila</taxon>
    </lineage>
</organism>
<dbReference type="EMBL" id="JAVRRT010000002">
    <property type="protein sequence ID" value="KAK5174211.1"/>
    <property type="molecule type" value="Genomic_DNA"/>
</dbReference>
<comment type="similarity">
    <text evidence="1">Belongs to the WD repeat MET30/SCONB/SCON-2 family.</text>
</comment>
<dbReference type="Proteomes" id="UP001337655">
    <property type="component" value="Unassembled WGS sequence"/>
</dbReference>
<feature type="repeat" description="WD" evidence="4">
    <location>
        <begin position="548"/>
        <end position="587"/>
    </location>
</feature>
<dbReference type="PROSITE" id="PS50294">
    <property type="entry name" value="WD_REPEATS_REGION"/>
    <property type="match status" value="4"/>
</dbReference>
<dbReference type="InterPro" id="IPR015943">
    <property type="entry name" value="WD40/YVTN_repeat-like_dom_sf"/>
</dbReference>
<dbReference type="PROSITE" id="PS00678">
    <property type="entry name" value="WD_REPEATS_1"/>
    <property type="match status" value="2"/>
</dbReference>
<feature type="compositionally biased region" description="Basic and acidic residues" evidence="5">
    <location>
        <begin position="233"/>
        <end position="243"/>
    </location>
</feature>
<keyword evidence="8" id="KW-1185">Reference proteome</keyword>
<dbReference type="PROSITE" id="PS50082">
    <property type="entry name" value="WD_REPEATS_2"/>
    <property type="match status" value="5"/>
</dbReference>
<dbReference type="InterPro" id="IPR020472">
    <property type="entry name" value="WD40_PAC1"/>
</dbReference>
<evidence type="ECO:0000256" key="4">
    <source>
        <dbReference type="PROSITE-ProRule" id="PRU00221"/>
    </source>
</evidence>
<dbReference type="Gene3D" id="1.20.1280.50">
    <property type="match status" value="1"/>
</dbReference>
<evidence type="ECO:0000259" key="6">
    <source>
        <dbReference type="PROSITE" id="PS50181"/>
    </source>
</evidence>
<keyword evidence="2 4" id="KW-0853">WD repeat</keyword>
<name>A0AAV9PKD8_9PEZI</name>
<evidence type="ECO:0000313" key="7">
    <source>
        <dbReference type="EMBL" id="KAK5174211.1"/>
    </source>
</evidence>
<feature type="compositionally biased region" description="Low complexity" evidence="5">
    <location>
        <begin position="728"/>
        <end position="770"/>
    </location>
</feature>